<reference evidence="2" key="1">
    <citation type="journal article" date="2019" name="Int. J. Syst. Evol. Microbiol.">
        <title>The Global Catalogue of Microorganisms (GCM) 10K type strain sequencing project: providing services to taxonomists for standard genome sequencing and annotation.</title>
        <authorList>
            <consortium name="The Broad Institute Genomics Platform"/>
            <consortium name="The Broad Institute Genome Sequencing Center for Infectious Disease"/>
            <person name="Wu L."/>
            <person name="Ma J."/>
        </authorList>
    </citation>
    <scope>NUCLEOTIDE SEQUENCE [LARGE SCALE GENOMIC DNA]</scope>
    <source>
        <strain evidence="2">KCTC 42585</strain>
    </source>
</reference>
<keyword evidence="2" id="KW-1185">Reference proteome</keyword>
<accession>A0ABW5IVX9</accession>
<protein>
    <recommendedName>
        <fullName evidence="3">Fibronectin type-III domain-containing protein</fullName>
    </recommendedName>
</protein>
<evidence type="ECO:0008006" key="3">
    <source>
        <dbReference type="Google" id="ProtNLM"/>
    </source>
</evidence>
<dbReference type="InterPro" id="IPR013783">
    <property type="entry name" value="Ig-like_fold"/>
</dbReference>
<comment type="caution">
    <text evidence="1">The sequence shown here is derived from an EMBL/GenBank/DDBJ whole genome shotgun (WGS) entry which is preliminary data.</text>
</comment>
<evidence type="ECO:0000313" key="1">
    <source>
        <dbReference type="EMBL" id="MFD2516904.1"/>
    </source>
</evidence>
<proteinExistence type="predicted"/>
<sequence length="236" mass="26394">MKNLKIILGVLFLIAFIGCDKDDDNIIEEEAKLPGDVLLIAPLKNQTCEEGLDVSDELSKITFEWNDSENTETYDLIITDPESGNEVVSFLNLTSPTRKVDLVKDKSYTWEVISKNSEATETGASESWNFYLVGDPQSNYAPFPAEILKPEQSASVELSDGKAVLEWQGADPDGNELIYTVYIDKVDGAQEPPEDLQNITGTSVEIELDENETYFWRIKSSDGQNSSYSPVHYFKT</sequence>
<name>A0ABW5IVX9_9FLAO</name>
<organism evidence="1 2">
    <name type="scientific">Salinimicrobium flavum</name>
    <dbReference type="NCBI Taxonomy" id="1737065"/>
    <lineage>
        <taxon>Bacteria</taxon>
        <taxon>Pseudomonadati</taxon>
        <taxon>Bacteroidota</taxon>
        <taxon>Flavobacteriia</taxon>
        <taxon>Flavobacteriales</taxon>
        <taxon>Flavobacteriaceae</taxon>
        <taxon>Salinimicrobium</taxon>
    </lineage>
</organism>
<dbReference type="PROSITE" id="PS51257">
    <property type="entry name" value="PROKAR_LIPOPROTEIN"/>
    <property type="match status" value="1"/>
</dbReference>
<gene>
    <name evidence="1" type="ORF">ACFSTG_03280</name>
</gene>
<dbReference type="RefSeq" id="WP_380748408.1">
    <property type="nucleotide sequence ID" value="NZ_JBHULT010000005.1"/>
</dbReference>
<dbReference type="EMBL" id="JBHULT010000005">
    <property type="protein sequence ID" value="MFD2516904.1"/>
    <property type="molecule type" value="Genomic_DNA"/>
</dbReference>
<dbReference type="Gene3D" id="2.60.40.10">
    <property type="entry name" value="Immunoglobulins"/>
    <property type="match status" value="2"/>
</dbReference>
<dbReference type="Proteomes" id="UP001597468">
    <property type="component" value="Unassembled WGS sequence"/>
</dbReference>
<evidence type="ECO:0000313" key="2">
    <source>
        <dbReference type="Proteomes" id="UP001597468"/>
    </source>
</evidence>